<sequence>MLQKCYGDDTLSKTQVYQWYERFKSGREAVEDDARPGRPSTSKTDENVDEIRQLLIENRKLTIREIAETTNISFGSVQSILREDLGLILHDDNDPSHNAMCRVIVKFVPQVLTEDQKNFRIEIAEDILKSINKNHKLHKRVITGDKTWVAKVLKKYLETLKWDVLPHPPHFPDIVPSYWLFQRMQHDLASHWFISFAEIENWLQNWIASKDESFFRDGIQKLPERWEKVVASNGQYFN</sequence>
<accession>A0A836EWA1</accession>
<dbReference type="InterPro" id="IPR036397">
    <property type="entry name" value="RNaseH_sf"/>
</dbReference>
<dbReference type="InterPro" id="IPR052709">
    <property type="entry name" value="Transposase-MT_Hybrid"/>
</dbReference>
<feature type="non-terminal residue" evidence="1">
    <location>
        <position position="238"/>
    </location>
</feature>
<dbReference type="PANTHER" id="PTHR46060:SF1">
    <property type="entry name" value="MARINER MOS1 TRANSPOSASE-LIKE PROTEIN"/>
    <property type="match status" value="1"/>
</dbReference>
<dbReference type="GO" id="GO:0003676">
    <property type="term" value="F:nucleic acid binding"/>
    <property type="evidence" value="ECO:0007669"/>
    <property type="project" value="InterPro"/>
</dbReference>
<dbReference type="Gene3D" id="1.10.10.1450">
    <property type="match status" value="1"/>
</dbReference>
<evidence type="ECO:0000313" key="1">
    <source>
        <dbReference type="EMBL" id="KAG5315500.1"/>
    </source>
</evidence>
<reference evidence="1" key="1">
    <citation type="submission" date="2020-02" db="EMBL/GenBank/DDBJ databases">
        <title>Relaxed selection underlies rapid genomic changes in the transitions from sociality to social parasitism in ants.</title>
        <authorList>
            <person name="Bi X."/>
        </authorList>
    </citation>
    <scope>NUCLEOTIDE SEQUENCE</scope>
    <source>
        <strain evidence="1">BGI-DK2014c</strain>
        <tissue evidence="1">Whole body</tissue>
    </source>
</reference>
<dbReference type="EMBL" id="JAANIA010002367">
    <property type="protein sequence ID" value="KAG5315500.1"/>
    <property type="molecule type" value="Genomic_DNA"/>
</dbReference>
<comment type="caution">
    <text evidence="1">The sequence shown here is derived from an EMBL/GenBank/DDBJ whole genome shotgun (WGS) entry which is preliminary data.</text>
</comment>
<keyword evidence="2" id="KW-1185">Reference proteome</keyword>
<feature type="non-terminal residue" evidence="1">
    <location>
        <position position="1"/>
    </location>
</feature>
<gene>
    <name evidence="1" type="ORF">G6Z78_0012610</name>
</gene>
<proteinExistence type="predicted"/>
<dbReference type="AlphaFoldDB" id="A0A836EWA1"/>
<dbReference type="Gene3D" id="3.30.420.10">
    <property type="entry name" value="Ribonuclease H-like superfamily/Ribonuclease H"/>
    <property type="match status" value="1"/>
</dbReference>
<dbReference type="PANTHER" id="PTHR46060">
    <property type="entry name" value="MARINER MOS1 TRANSPOSASE-LIKE PROTEIN"/>
    <property type="match status" value="1"/>
</dbReference>
<organism evidence="1 2">
    <name type="scientific">Pseudoatta argentina</name>
    <dbReference type="NCBI Taxonomy" id="621737"/>
    <lineage>
        <taxon>Eukaryota</taxon>
        <taxon>Metazoa</taxon>
        <taxon>Ecdysozoa</taxon>
        <taxon>Arthropoda</taxon>
        <taxon>Hexapoda</taxon>
        <taxon>Insecta</taxon>
        <taxon>Pterygota</taxon>
        <taxon>Neoptera</taxon>
        <taxon>Endopterygota</taxon>
        <taxon>Hymenoptera</taxon>
        <taxon>Apocrita</taxon>
        <taxon>Aculeata</taxon>
        <taxon>Formicoidea</taxon>
        <taxon>Formicidae</taxon>
        <taxon>Myrmicinae</taxon>
        <taxon>Pseudoatta</taxon>
    </lineage>
</organism>
<dbReference type="Proteomes" id="UP000668214">
    <property type="component" value="Unassembled WGS sequence"/>
</dbReference>
<name>A0A836EWA1_9HYME</name>
<protein>
    <submittedName>
        <fullName evidence="1">MOS1T transposase</fullName>
    </submittedName>
</protein>
<evidence type="ECO:0000313" key="2">
    <source>
        <dbReference type="Proteomes" id="UP000668214"/>
    </source>
</evidence>